<dbReference type="Pfam" id="PF00849">
    <property type="entry name" value="PseudoU_synth_2"/>
    <property type="match status" value="1"/>
</dbReference>
<dbReference type="PANTHER" id="PTHR21600">
    <property type="entry name" value="MITOCHONDRIAL RNA PSEUDOURIDINE SYNTHASE"/>
    <property type="match status" value="1"/>
</dbReference>
<dbReference type="Gene3D" id="3.30.2350.10">
    <property type="entry name" value="Pseudouridine synthase"/>
    <property type="match status" value="2"/>
</dbReference>
<sequence length="675" mass="75544">EAKKLQNHLLRWIMKSRPKRNRKRPRGGIGCLAKDGEGECNIDEIPQSSSSLIRAEIVPLSRAFDLIIAGEVRSEVIRTNQDSVERERRVRIIFPYPFTFATFAKARWVGKTIADVYHDEFGSYPRSYYEAAIKAGRILVSGTKVDCDYKIKGGDELTHTVHRHEPAVGLTDMSSNDPVRIVNENEILVAVDKPATLPIHPCGGYNFNSLLEILAHWKPDSFGPGKLFTVHRLDRLTSGLVLIAKTSSLARSLGKCISERDGCEKIYTARVKGKFPLGLAQVSRIDSNPLHYHPWEFRYSVQNCEGDEGAGEGYPKKRPKRAIPPPCQYGEWNNFESKSWKGGLLTSIMINDCDQKKKCGNCDLSIIESQKTQSYAALGYWMADGSGVIAPNASLGDFITQCDSVPVEEMLKRAIGTISETDEYFGAADQSLLWLNFACPCRILSHKNGVCEAGDFADLKDQNDRKGIKAAQTSFALLSYDALSDTSLVLAKPVTGRMHQIRLHLQKLGHPIANDHCYGGELWFGDEEGKRICSESREWLNLLDRGIETTSDGDVKFPAALVNSTNADTPASDAEIYHAAANRPREDGESILDFIEKTCVWCARCRGTDGFFDNSSESKLKNESAVFRRTLMEYLVRSQGIWLHALQYSFKTHDETGQDRTLRYRTQLPSWGKLL</sequence>
<keyword evidence="2" id="KW-0413">Isomerase</keyword>
<evidence type="ECO:0000313" key="6">
    <source>
        <dbReference type="Proteomes" id="UP001530377"/>
    </source>
</evidence>
<dbReference type="PANTHER" id="PTHR21600:SF40">
    <property type="entry name" value="PSEUDOURIDYLATE SYNTHASE RPUSD2"/>
    <property type="match status" value="1"/>
</dbReference>
<dbReference type="Proteomes" id="UP001530377">
    <property type="component" value="Unassembled WGS sequence"/>
</dbReference>
<dbReference type="EMBL" id="JALLPB020000015">
    <property type="protein sequence ID" value="KAL3826715.1"/>
    <property type="molecule type" value="Genomic_DNA"/>
</dbReference>
<dbReference type="InterPro" id="IPR006145">
    <property type="entry name" value="PsdUridine_synth_RsuA/RluA"/>
</dbReference>
<dbReference type="GO" id="GO:0003723">
    <property type="term" value="F:RNA binding"/>
    <property type="evidence" value="ECO:0007669"/>
    <property type="project" value="UniProtKB-KW"/>
</dbReference>
<keyword evidence="3" id="KW-0694">RNA-binding</keyword>
<proteinExistence type="inferred from homology"/>
<protein>
    <recommendedName>
        <fullName evidence="4">Pseudouridine synthase RsuA/RluA-like domain-containing protein</fullName>
    </recommendedName>
</protein>
<evidence type="ECO:0000256" key="2">
    <source>
        <dbReference type="ARBA" id="ARBA00023235"/>
    </source>
</evidence>
<dbReference type="InterPro" id="IPR036986">
    <property type="entry name" value="S4_RNA-bd_sf"/>
</dbReference>
<evidence type="ECO:0000256" key="3">
    <source>
        <dbReference type="PROSITE-ProRule" id="PRU00182"/>
    </source>
</evidence>
<dbReference type="InterPro" id="IPR006224">
    <property type="entry name" value="PsdUridine_synth_RluA-like_CS"/>
</dbReference>
<dbReference type="PROSITE" id="PS50889">
    <property type="entry name" value="S4"/>
    <property type="match status" value="1"/>
</dbReference>
<evidence type="ECO:0000259" key="4">
    <source>
        <dbReference type="Pfam" id="PF00849"/>
    </source>
</evidence>
<dbReference type="PROSITE" id="PS01129">
    <property type="entry name" value="PSI_RLU"/>
    <property type="match status" value="1"/>
</dbReference>
<dbReference type="Gene3D" id="3.10.290.10">
    <property type="entry name" value="RNA-binding S4 domain"/>
    <property type="match status" value="1"/>
</dbReference>
<dbReference type="SUPFAM" id="SSF55120">
    <property type="entry name" value="Pseudouridine synthase"/>
    <property type="match status" value="1"/>
</dbReference>
<dbReference type="InterPro" id="IPR050188">
    <property type="entry name" value="RluA_PseudoU_synthase"/>
</dbReference>
<reference evidence="5 6" key="1">
    <citation type="submission" date="2024-10" db="EMBL/GenBank/DDBJ databases">
        <title>Updated reference genomes for cyclostephanoid diatoms.</title>
        <authorList>
            <person name="Roberts W.R."/>
            <person name="Alverson A.J."/>
        </authorList>
    </citation>
    <scope>NUCLEOTIDE SEQUENCE [LARGE SCALE GENOMIC DNA]</scope>
    <source>
        <strain evidence="5 6">AJA228-03</strain>
    </source>
</reference>
<keyword evidence="6" id="KW-1185">Reference proteome</keyword>
<feature type="domain" description="Pseudouridine synthase RsuA/RluA-like" evidence="4">
    <location>
        <begin position="188"/>
        <end position="273"/>
    </location>
</feature>
<dbReference type="AlphaFoldDB" id="A0ABD3SQ35"/>
<gene>
    <name evidence="5" type="ORF">ACHAXA_009324</name>
</gene>
<comment type="similarity">
    <text evidence="1">Belongs to the pseudouridine synthase RluA family.</text>
</comment>
<dbReference type="GO" id="GO:0009982">
    <property type="term" value="F:pseudouridine synthase activity"/>
    <property type="evidence" value="ECO:0007669"/>
    <property type="project" value="UniProtKB-ARBA"/>
</dbReference>
<comment type="caution">
    <text evidence="5">The sequence shown here is derived from an EMBL/GenBank/DDBJ whole genome shotgun (WGS) entry which is preliminary data.</text>
</comment>
<evidence type="ECO:0000313" key="5">
    <source>
        <dbReference type="EMBL" id="KAL3826715.1"/>
    </source>
</evidence>
<feature type="non-terminal residue" evidence="5">
    <location>
        <position position="1"/>
    </location>
</feature>
<evidence type="ECO:0000256" key="1">
    <source>
        <dbReference type="ARBA" id="ARBA00010876"/>
    </source>
</evidence>
<organism evidence="5 6">
    <name type="scientific">Cyclostephanos tholiformis</name>
    <dbReference type="NCBI Taxonomy" id="382380"/>
    <lineage>
        <taxon>Eukaryota</taxon>
        <taxon>Sar</taxon>
        <taxon>Stramenopiles</taxon>
        <taxon>Ochrophyta</taxon>
        <taxon>Bacillariophyta</taxon>
        <taxon>Coscinodiscophyceae</taxon>
        <taxon>Thalassiosirophycidae</taxon>
        <taxon>Stephanodiscales</taxon>
        <taxon>Stephanodiscaceae</taxon>
        <taxon>Cyclostephanos</taxon>
    </lineage>
</organism>
<dbReference type="InterPro" id="IPR020103">
    <property type="entry name" value="PsdUridine_synth_cat_dom_sf"/>
</dbReference>
<accession>A0ABD3SQ35</accession>
<name>A0ABD3SQ35_9STRA</name>